<keyword evidence="1" id="KW-0812">Transmembrane</keyword>
<sequence>MGMRYLEHLKSAVLVILIALSVLLTFSIWTYTPPYATVGDTPVVDIAIAEKKRTSDIIKPYRMLVSNSGAAGVKGSLQSTEMENLTSLMRTWSLDMPRLVDNEPTVEEINAFIREENQLVFYYPTEIPIQSFRQVLSFNDQAVPDFSFNHLIVHWENDEGDIDMHINFLNSVSQRIFRSNVLEVDVMEFLSRVEDMDRRLPIFNEITREGIQSLYVSSVQVPLEEYTFGMEEVSPEKFKNALFTNPNLVRSNPVGTSSQQYTDDSALMNIEYGPRRISYVHPASETELPGDSATLLANSIEFVNEHEGWTDDYRLTRINEVGQQISFQMHLKGLPVYSDTMATDMIQYWGIEQVYRYIRPYYTLNQSSPFRTTRKQLPSGQFIYDYLATQQTVDMNLVTDIKPGYYVKRDPAQPILILEPYWFYQVGETWVRIVPEATGGGAIGLE</sequence>
<accession>A0A264W5W7</accession>
<dbReference type="OrthoDB" id="2382185at2"/>
<dbReference type="Gene3D" id="3.10.450.310">
    <property type="match status" value="1"/>
</dbReference>
<dbReference type="InterPro" id="IPR042274">
    <property type="entry name" value="YycH/YycI_2"/>
</dbReference>
<proteinExistence type="predicted"/>
<keyword evidence="4" id="KW-1185">Reference proteome</keyword>
<dbReference type="CDD" id="cd15787">
    <property type="entry name" value="YycH_N"/>
    <property type="match status" value="1"/>
</dbReference>
<protein>
    <recommendedName>
        <fullName evidence="2">Regulatory protein YycH domain-containing protein</fullName>
    </recommendedName>
</protein>
<feature type="domain" description="Regulatory protein YycH" evidence="2">
    <location>
        <begin position="7"/>
        <end position="434"/>
    </location>
</feature>
<evidence type="ECO:0000313" key="4">
    <source>
        <dbReference type="Proteomes" id="UP000217065"/>
    </source>
</evidence>
<dbReference type="EMBL" id="NOKQ01000141">
    <property type="protein sequence ID" value="OZS78972.1"/>
    <property type="molecule type" value="Genomic_DNA"/>
</dbReference>
<evidence type="ECO:0000256" key="1">
    <source>
        <dbReference type="SAM" id="Phobius"/>
    </source>
</evidence>
<gene>
    <name evidence="3" type="ORF">CF394_03195</name>
</gene>
<feature type="transmembrane region" description="Helical" evidence="1">
    <location>
        <begin position="12"/>
        <end position="31"/>
    </location>
</feature>
<dbReference type="Pfam" id="PF07435">
    <property type="entry name" value="YycH"/>
    <property type="match status" value="1"/>
</dbReference>
<dbReference type="InterPro" id="IPR009996">
    <property type="entry name" value="YycH"/>
</dbReference>
<evidence type="ECO:0000313" key="3">
    <source>
        <dbReference type="EMBL" id="OZS78972.1"/>
    </source>
</evidence>
<organism evidence="3 4">
    <name type="scientific">Tetzosporium hominis</name>
    <dbReference type="NCBI Taxonomy" id="2020506"/>
    <lineage>
        <taxon>Bacteria</taxon>
        <taxon>Bacillati</taxon>
        <taxon>Bacillota</taxon>
        <taxon>Bacilli</taxon>
        <taxon>Bacillales</taxon>
        <taxon>Caryophanaceae</taxon>
        <taxon>Tetzosporium</taxon>
    </lineage>
</organism>
<dbReference type="Proteomes" id="UP000217065">
    <property type="component" value="Unassembled WGS sequence"/>
</dbReference>
<keyword evidence="1" id="KW-1133">Transmembrane helix</keyword>
<keyword evidence="1" id="KW-0472">Membrane</keyword>
<name>A0A264W5W7_9BACL</name>
<dbReference type="Gene3D" id="3.30.310.160">
    <property type="entry name" value="YycH protein, domain 2"/>
    <property type="match status" value="1"/>
</dbReference>
<evidence type="ECO:0000259" key="2">
    <source>
        <dbReference type="Pfam" id="PF07435"/>
    </source>
</evidence>
<reference evidence="3 4" key="1">
    <citation type="submission" date="2017-07" db="EMBL/GenBank/DDBJ databases">
        <title>Tetzosporium hominis gen.nov. sp.nov.</title>
        <authorList>
            <person name="Tetz G."/>
            <person name="Tetz V."/>
        </authorList>
    </citation>
    <scope>NUCLEOTIDE SEQUENCE [LARGE SCALE GENOMIC DNA]</scope>
    <source>
        <strain evidence="3 4">VT-49</strain>
    </source>
</reference>
<dbReference type="AlphaFoldDB" id="A0A264W5W7"/>
<comment type="caution">
    <text evidence="3">The sequence shown here is derived from an EMBL/GenBank/DDBJ whole genome shotgun (WGS) entry which is preliminary data.</text>
</comment>